<dbReference type="Pfam" id="PF00419">
    <property type="entry name" value="Fimbrial"/>
    <property type="match status" value="1"/>
</dbReference>
<comment type="caution">
    <text evidence="3">The sequence shown here is derived from an EMBL/GenBank/DDBJ whole genome shotgun (WGS) entry which is preliminary data.</text>
</comment>
<dbReference type="Proteomes" id="UP000441404">
    <property type="component" value="Unassembled WGS sequence"/>
</dbReference>
<dbReference type="RefSeq" id="WP_153330767.1">
    <property type="nucleotide sequence ID" value="NZ_WIWI01000106.1"/>
</dbReference>
<dbReference type="InterPro" id="IPR000259">
    <property type="entry name" value="Adhesion_dom_fimbrial"/>
</dbReference>
<sequence length="159" mass="16608">MTFWQSSAVLTVLALGLCSSASANVAFNGTLIEPPPCTINGGSTIEVDFKEVGISQVDGEHYRQPVSYTITCSADTLPWEMILTVRGTATSFEPSAVQSNVADLGIKLLQNGKPMALNTPLVITPSSPPVLEAVPVKRPGSTLAPGGFTATATLLANYQ</sequence>
<dbReference type="EMBL" id="WIWI01000106">
    <property type="protein sequence ID" value="MQT92440.1"/>
    <property type="molecule type" value="Genomic_DNA"/>
</dbReference>
<accession>A0A6A7YNZ6</accession>
<dbReference type="GO" id="GO:0009289">
    <property type="term" value="C:pilus"/>
    <property type="evidence" value="ECO:0007669"/>
    <property type="project" value="InterPro"/>
</dbReference>
<dbReference type="GO" id="GO:0043709">
    <property type="term" value="P:cell adhesion involved in single-species biofilm formation"/>
    <property type="evidence" value="ECO:0007669"/>
    <property type="project" value="TreeGrafter"/>
</dbReference>
<dbReference type="Gene3D" id="2.60.40.1090">
    <property type="entry name" value="Fimbrial-type adhesion domain"/>
    <property type="match status" value="1"/>
</dbReference>
<gene>
    <name evidence="4" type="ORF">GHO39_25410</name>
    <name evidence="3" type="ORF">GHO40_25690</name>
</gene>
<evidence type="ECO:0000313" key="3">
    <source>
        <dbReference type="EMBL" id="MQT50076.1"/>
    </source>
</evidence>
<keyword evidence="1" id="KW-0732">Signal</keyword>
<evidence type="ECO:0000256" key="1">
    <source>
        <dbReference type="SAM" id="SignalP"/>
    </source>
</evidence>
<reference evidence="5 6" key="1">
    <citation type="submission" date="2019-10" db="EMBL/GenBank/DDBJ databases">
        <title>Evaluation of single-gene subtyping targets for Pseudomonas.</title>
        <authorList>
            <person name="Reichler S.J."/>
            <person name="Orsi R.H."/>
            <person name="Wiedmann M."/>
            <person name="Martin N.H."/>
            <person name="Murphy S.I."/>
        </authorList>
    </citation>
    <scope>NUCLEOTIDE SEQUENCE [LARGE SCALE GENOMIC DNA]</scope>
    <source>
        <strain evidence="4 6">FSL R10-3254</strain>
        <strain evidence="3 5">FSL R10-3257</strain>
    </source>
</reference>
<dbReference type="AlphaFoldDB" id="A0A6A7YNZ6"/>
<evidence type="ECO:0000313" key="5">
    <source>
        <dbReference type="Proteomes" id="UP000441404"/>
    </source>
</evidence>
<dbReference type="PANTHER" id="PTHR33420">
    <property type="entry name" value="FIMBRIAL SUBUNIT ELFA-RELATED"/>
    <property type="match status" value="1"/>
</dbReference>
<dbReference type="SUPFAM" id="SSF49401">
    <property type="entry name" value="Bacterial adhesins"/>
    <property type="match status" value="1"/>
</dbReference>
<evidence type="ECO:0000313" key="6">
    <source>
        <dbReference type="Proteomes" id="UP000489190"/>
    </source>
</evidence>
<organism evidence="3 5">
    <name type="scientific">Pseudomonas helleri</name>
    <dbReference type="NCBI Taxonomy" id="1608996"/>
    <lineage>
        <taxon>Bacteria</taxon>
        <taxon>Pseudomonadati</taxon>
        <taxon>Pseudomonadota</taxon>
        <taxon>Gammaproteobacteria</taxon>
        <taxon>Pseudomonadales</taxon>
        <taxon>Pseudomonadaceae</taxon>
        <taxon>Pseudomonas</taxon>
    </lineage>
</organism>
<dbReference type="InterPro" id="IPR036937">
    <property type="entry name" value="Adhesion_dom_fimbrial_sf"/>
</dbReference>
<dbReference type="EMBL" id="WIWJ01000088">
    <property type="protein sequence ID" value="MQT50076.1"/>
    <property type="molecule type" value="Genomic_DNA"/>
</dbReference>
<feature type="domain" description="Fimbrial-type adhesion" evidence="2">
    <location>
        <begin position="26"/>
        <end position="159"/>
    </location>
</feature>
<protein>
    <submittedName>
        <fullName evidence="3">Fimbrial protein</fullName>
    </submittedName>
</protein>
<evidence type="ECO:0000259" key="2">
    <source>
        <dbReference type="Pfam" id="PF00419"/>
    </source>
</evidence>
<dbReference type="PANTHER" id="PTHR33420:SF33">
    <property type="entry name" value="MINOR FIMBRIAL SUBUNIT"/>
    <property type="match status" value="1"/>
</dbReference>
<evidence type="ECO:0000313" key="4">
    <source>
        <dbReference type="EMBL" id="MQT92440.1"/>
    </source>
</evidence>
<dbReference type="Proteomes" id="UP000489190">
    <property type="component" value="Unassembled WGS sequence"/>
</dbReference>
<feature type="signal peptide" evidence="1">
    <location>
        <begin position="1"/>
        <end position="23"/>
    </location>
</feature>
<name>A0A6A7YNZ6_9PSED</name>
<proteinExistence type="predicted"/>
<dbReference type="InterPro" id="IPR008966">
    <property type="entry name" value="Adhesion_dom_sf"/>
</dbReference>
<feature type="chain" id="PRO_5036169215" evidence="1">
    <location>
        <begin position="24"/>
        <end position="159"/>
    </location>
</feature>
<dbReference type="InterPro" id="IPR050263">
    <property type="entry name" value="Bact_Fimbrial_Adh_Pro"/>
</dbReference>